<gene>
    <name evidence="1" type="ORF">F53441_14081</name>
</gene>
<dbReference type="Proteomes" id="UP000605986">
    <property type="component" value="Unassembled WGS sequence"/>
</dbReference>
<evidence type="ECO:0000313" key="1">
    <source>
        <dbReference type="EMBL" id="KAF4427419.1"/>
    </source>
</evidence>
<evidence type="ECO:0000313" key="2">
    <source>
        <dbReference type="Proteomes" id="UP000605986"/>
    </source>
</evidence>
<comment type="caution">
    <text evidence="1">The sequence shown here is derived from an EMBL/GenBank/DDBJ whole genome shotgun (WGS) entry which is preliminary data.</text>
</comment>
<dbReference type="AlphaFoldDB" id="A0A8H4JHP6"/>
<reference evidence="1" key="1">
    <citation type="submission" date="2020-01" db="EMBL/GenBank/DDBJ databases">
        <title>Identification and distribution of gene clusters putatively required for synthesis of sphingolipid metabolism inhibitors in phylogenetically diverse species of the filamentous fungus Fusarium.</title>
        <authorList>
            <person name="Kim H.-S."/>
            <person name="Busman M."/>
            <person name="Brown D.W."/>
            <person name="Divon H."/>
            <person name="Uhlig S."/>
            <person name="Proctor R.H."/>
        </authorList>
    </citation>
    <scope>NUCLEOTIDE SEQUENCE</scope>
    <source>
        <strain evidence="1">NRRL 53441</strain>
    </source>
</reference>
<sequence>MRCDVRPVISDGDNLYTDPFAEPISCNCPSSPFIRLRLACKEHGCCMQTSKKQLCSDLDACNTAFEVHHYVQAQRRQPRNIWGPYSSSFWSIPVAPEQQKPWVKIRNLEDCLFMQEMPHLTTISDAFEDAIQNLIATGRRINSTQEVLDKLRTDIAIRRAMHIASHGEACERVLNEWECAARGPIATGEAMAKQMSRNLAKNQELFLNNWGFIYSIMCNKQTDAKQFLVKKSPVIWDQ</sequence>
<dbReference type="EMBL" id="JAADJG010001048">
    <property type="protein sequence ID" value="KAF4427419.1"/>
    <property type="molecule type" value="Genomic_DNA"/>
</dbReference>
<organism evidence="1 2">
    <name type="scientific">Fusarium austroafricanum</name>
    <dbReference type="NCBI Taxonomy" id="2364996"/>
    <lineage>
        <taxon>Eukaryota</taxon>
        <taxon>Fungi</taxon>
        <taxon>Dikarya</taxon>
        <taxon>Ascomycota</taxon>
        <taxon>Pezizomycotina</taxon>
        <taxon>Sordariomycetes</taxon>
        <taxon>Hypocreomycetidae</taxon>
        <taxon>Hypocreales</taxon>
        <taxon>Nectriaceae</taxon>
        <taxon>Fusarium</taxon>
        <taxon>Fusarium concolor species complex</taxon>
    </lineage>
</organism>
<proteinExistence type="predicted"/>
<accession>A0A8H4JHP6</accession>
<keyword evidence="2" id="KW-1185">Reference proteome</keyword>
<protein>
    <submittedName>
        <fullName evidence="1">Uncharacterized protein</fullName>
    </submittedName>
</protein>
<dbReference type="OrthoDB" id="4703408at2759"/>
<name>A0A8H4JHP6_9HYPO</name>